<dbReference type="EMBL" id="ACZL01000014">
    <property type="protein sequence ID" value="EHI56015.1"/>
    <property type="molecule type" value="Genomic_DNA"/>
</dbReference>
<dbReference type="HOGENOM" id="CLU_063194_0_0_9"/>
<sequence length="248" mass="27967">MNLYMSVIKSKWFWIISIPLLLIVILLNIRIKTVVVSGNAWYTGEEIENFIFKDDMSRNTAVCLMNIINKKKVEIPFVQDYSVTITGPFKAEIIVYEKSIVAYVLYMNSRMYFDKDGVVVESSDKVLEEVPLVTGLKFGSVSLYKALPVEDKKVFTEILNLTQVLSVYGVHADKIKINSSDETSLTLGEIEVVLGNSENIDGKVAELKDMLPKITGLEGTLYLDTYSVTRDKTTAYTFKKKNTTNAVN</sequence>
<dbReference type="AlphaFoldDB" id="G5GGV7"/>
<dbReference type="OrthoDB" id="1748794at2"/>
<gene>
    <name evidence="3" type="ORF">HMPREF9333_00797</name>
</gene>
<protein>
    <recommendedName>
        <fullName evidence="2">Cell division protein FtsQ/DivIB C-terminal domain-containing protein</fullName>
    </recommendedName>
</protein>
<dbReference type="Pfam" id="PF03799">
    <property type="entry name" value="FtsQ_DivIB_C"/>
    <property type="match status" value="1"/>
</dbReference>
<dbReference type="Proteomes" id="UP000003011">
    <property type="component" value="Unassembled WGS sequence"/>
</dbReference>
<dbReference type="STRING" id="679200.HMPREF9333_00797"/>
<reference evidence="3 4" key="1">
    <citation type="submission" date="2011-08" db="EMBL/GenBank/DDBJ databases">
        <title>The Genome Sequence of Johnsonella ignava ATCC 51276.</title>
        <authorList>
            <consortium name="The Broad Institute Genome Sequencing Platform"/>
            <person name="Earl A."/>
            <person name="Ward D."/>
            <person name="Feldgarden M."/>
            <person name="Gevers D."/>
            <person name="Izard J."/>
            <person name="Blanton J.M."/>
            <person name="Baranova O.V."/>
            <person name="Dewhirst F.E."/>
            <person name="Young S.K."/>
            <person name="Zeng Q."/>
            <person name="Gargeya S."/>
            <person name="Fitzgerald M."/>
            <person name="Haas B."/>
            <person name="Abouelleil A."/>
            <person name="Alvarado L."/>
            <person name="Arachchi H.M."/>
            <person name="Berlin A."/>
            <person name="Brown A."/>
            <person name="Chapman S.B."/>
            <person name="Chen Z."/>
            <person name="Dunbar C."/>
            <person name="Freedman E."/>
            <person name="Gearin G."/>
            <person name="Gellesch M."/>
            <person name="Goldberg J."/>
            <person name="Griggs A."/>
            <person name="Gujja S."/>
            <person name="Heiman D."/>
            <person name="Howarth C."/>
            <person name="Larson L."/>
            <person name="Lui A."/>
            <person name="MacDonald P.J.P."/>
            <person name="Montmayeur A."/>
            <person name="Murphy C."/>
            <person name="Neiman D."/>
            <person name="Pearson M."/>
            <person name="Priest M."/>
            <person name="Roberts A."/>
            <person name="Saif S."/>
            <person name="Shea T."/>
            <person name="Shenoy N."/>
            <person name="Sisk P."/>
            <person name="Stolte C."/>
            <person name="Sykes S."/>
            <person name="Wortman J."/>
            <person name="Nusbaum C."/>
            <person name="Birren B."/>
        </authorList>
    </citation>
    <scope>NUCLEOTIDE SEQUENCE [LARGE SCALE GENOMIC DNA]</scope>
    <source>
        <strain evidence="3 4">ATCC 51276</strain>
    </source>
</reference>
<dbReference type="InterPro" id="IPR005548">
    <property type="entry name" value="Cell_div_FtsQ/DivIB_C"/>
</dbReference>
<dbReference type="eggNOG" id="COG1589">
    <property type="taxonomic scope" value="Bacteria"/>
</dbReference>
<evidence type="ECO:0000259" key="2">
    <source>
        <dbReference type="Pfam" id="PF03799"/>
    </source>
</evidence>
<evidence type="ECO:0000256" key="1">
    <source>
        <dbReference type="SAM" id="Phobius"/>
    </source>
</evidence>
<comment type="caution">
    <text evidence="3">The sequence shown here is derived from an EMBL/GenBank/DDBJ whole genome shotgun (WGS) entry which is preliminary data.</text>
</comment>
<keyword evidence="1" id="KW-0472">Membrane</keyword>
<dbReference type="GO" id="GO:0051301">
    <property type="term" value="P:cell division"/>
    <property type="evidence" value="ECO:0007669"/>
    <property type="project" value="UniProtKB-KW"/>
</dbReference>
<accession>G5GGV7</accession>
<evidence type="ECO:0000313" key="4">
    <source>
        <dbReference type="Proteomes" id="UP000003011"/>
    </source>
</evidence>
<keyword evidence="1" id="KW-1133">Transmembrane helix</keyword>
<feature type="transmembrane region" description="Helical" evidence="1">
    <location>
        <begin position="12"/>
        <end position="29"/>
    </location>
</feature>
<organism evidence="3 4">
    <name type="scientific">Johnsonella ignava ATCC 51276</name>
    <dbReference type="NCBI Taxonomy" id="679200"/>
    <lineage>
        <taxon>Bacteria</taxon>
        <taxon>Bacillati</taxon>
        <taxon>Bacillota</taxon>
        <taxon>Clostridia</taxon>
        <taxon>Lachnospirales</taxon>
        <taxon>Lachnospiraceae</taxon>
        <taxon>Johnsonella</taxon>
    </lineage>
</organism>
<keyword evidence="1" id="KW-0812">Transmembrane</keyword>
<evidence type="ECO:0000313" key="3">
    <source>
        <dbReference type="EMBL" id="EHI56015.1"/>
    </source>
</evidence>
<dbReference type="RefSeq" id="WP_005540010.1">
    <property type="nucleotide sequence ID" value="NZ_JH378830.1"/>
</dbReference>
<name>G5GGV7_9FIRM</name>
<feature type="domain" description="Cell division protein FtsQ/DivIB C-terminal" evidence="2">
    <location>
        <begin position="108"/>
        <end position="214"/>
    </location>
</feature>
<proteinExistence type="predicted"/>
<keyword evidence="4" id="KW-1185">Reference proteome</keyword>